<dbReference type="GeneID" id="62158519"/>
<proteinExistence type="predicted"/>
<feature type="signal peptide" evidence="2">
    <location>
        <begin position="1"/>
        <end position="18"/>
    </location>
</feature>
<accession>A0A9P6LNR1</accession>
<feature type="region of interest" description="Disordered" evidence="1">
    <location>
        <begin position="113"/>
        <end position="167"/>
    </location>
</feature>
<dbReference type="AlphaFoldDB" id="A0A9P6LNR1"/>
<dbReference type="OrthoDB" id="5597238at2759"/>
<evidence type="ECO:0000256" key="2">
    <source>
        <dbReference type="SAM" id="SignalP"/>
    </source>
</evidence>
<dbReference type="EMBL" id="JAATWM020000006">
    <property type="protein sequence ID" value="KAF9879915.1"/>
    <property type="molecule type" value="Genomic_DNA"/>
</dbReference>
<feature type="compositionally biased region" description="Low complexity" evidence="1">
    <location>
        <begin position="123"/>
        <end position="166"/>
    </location>
</feature>
<keyword evidence="4" id="KW-1185">Reference proteome</keyword>
<sequence>MRFTSIIMAGVLAVAASAQSSGAATTTVSSSVPENSAQAAITKCLAACPATDVNCQSKCISVPSPNADQVNQTTDCVAKCDQGDGSAAATEKFRVCRDDCISKYYYTSGGTPAATGGSGSGSGSSRSGAAATATGSEAAATASGDSTATGSGTATGTNSASSGTSTPNAAPALVGSASFGVVGLIAAALL</sequence>
<name>A0A9P6LNR1_9PEZI</name>
<evidence type="ECO:0000313" key="4">
    <source>
        <dbReference type="Proteomes" id="UP000781932"/>
    </source>
</evidence>
<evidence type="ECO:0000256" key="1">
    <source>
        <dbReference type="SAM" id="MobiDB-lite"/>
    </source>
</evidence>
<comment type="caution">
    <text evidence="3">The sequence shown here is derived from an EMBL/GenBank/DDBJ whole genome shotgun (WGS) entry which is preliminary data.</text>
</comment>
<organism evidence="3 4">
    <name type="scientific">Colletotrichum karsti</name>
    <dbReference type="NCBI Taxonomy" id="1095194"/>
    <lineage>
        <taxon>Eukaryota</taxon>
        <taxon>Fungi</taxon>
        <taxon>Dikarya</taxon>
        <taxon>Ascomycota</taxon>
        <taxon>Pezizomycotina</taxon>
        <taxon>Sordariomycetes</taxon>
        <taxon>Hypocreomycetidae</taxon>
        <taxon>Glomerellales</taxon>
        <taxon>Glomerellaceae</taxon>
        <taxon>Colletotrichum</taxon>
        <taxon>Colletotrichum boninense species complex</taxon>
    </lineage>
</organism>
<evidence type="ECO:0000313" key="3">
    <source>
        <dbReference type="EMBL" id="KAF9879915.1"/>
    </source>
</evidence>
<dbReference type="RefSeq" id="XP_038749376.1">
    <property type="nucleotide sequence ID" value="XM_038885445.1"/>
</dbReference>
<protein>
    <submittedName>
        <fullName evidence="3">Uncharacterized protein</fullName>
    </submittedName>
</protein>
<gene>
    <name evidence="3" type="ORF">CkaCkLH20_02726</name>
</gene>
<feature type="chain" id="PRO_5040460654" evidence="2">
    <location>
        <begin position="19"/>
        <end position="190"/>
    </location>
</feature>
<reference evidence="3" key="1">
    <citation type="submission" date="2020-03" db="EMBL/GenBank/DDBJ databases">
        <authorList>
            <person name="He L."/>
        </authorList>
    </citation>
    <scope>NUCLEOTIDE SEQUENCE</scope>
    <source>
        <strain evidence="3">CkLH20</strain>
    </source>
</reference>
<reference evidence="3" key="2">
    <citation type="submission" date="2020-11" db="EMBL/GenBank/DDBJ databases">
        <title>Whole genome sequencing of Colletotrichum sp.</title>
        <authorList>
            <person name="Li H."/>
        </authorList>
    </citation>
    <scope>NUCLEOTIDE SEQUENCE</scope>
    <source>
        <strain evidence="3">CkLH20</strain>
    </source>
</reference>
<dbReference type="Proteomes" id="UP000781932">
    <property type="component" value="Unassembled WGS sequence"/>
</dbReference>
<keyword evidence="2" id="KW-0732">Signal</keyword>